<gene>
    <name evidence="1" type="ORF">ESZ47_06885</name>
</gene>
<evidence type="ECO:0000313" key="2">
    <source>
        <dbReference type="Proteomes" id="UP000442244"/>
    </source>
</evidence>
<organism evidence="1 2">
    <name type="scientific">Leuconostoc litchii</name>
    <dbReference type="NCBI Taxonomy" id="1981069"/>
    <lineage>
        <taxon>Bacteria</taxon>
        <taxon>Bacillati</taxon>
        <taxon>Bacillota</taxon>
        <taxon>Bacilli</taxon>
        <taxon>Lactobacillales</taxon>
        <taxon>Lactobacillaceae</taxon>
        <taxon>Leuconostoc</taxon>
    </lineage>
</organism>
<dbReference type="AlphaFoldDB" id="A0A6P2CKH1"/>
<dbReference type="Proteomes" id="UP000442244">
    <property type="component" value="Unassembled WGS sequence"/>
</dbReference>
<name>A0A6P2CKH1_9LACO</name>
<accession>A0A6P2CKH1</accession>
<sequence>MIFNPELCTALANNDEELLIKQLQPLVKKLSYSERNFQEDLYQELNIEIITAYRKSLPLIEQKYQTFIEHLD</sequence>
<dbReference type="EMBL" id="SDGY01000004">
    <property type="protein sequence ID" value="TYC46411.1"/>
    <property type="molecule type" value="Genomic_DNA"/>
</dbReference>
<evidence type="ECO:0000313" key="1">
    <source>
        <dbReference type="EMBL" id="TYC46411.1"/>
    </source>
</evidence>
<proteinExistence type="predicted"/>
<dbReference type="RefSeq" id="WP_161595278.1">
    <property type="nucleotide sequence ID" value="NZ_SDGY01000004.1"/>
</dbReference>
<reference evidence="1 2" key="1">
    <citation type="submission" date="2019-01" db="EMBL/GenBank/DDBJ databases">
        <title>Leuconostoc litchii sp. nov., a novel lactic acid bacterium isolated from lychee.</title>
        <authorList>
            <person name="Wang L.-T."/>
        </authorList>
    </citation>
    <scope>NUCLEOTIDE SEQUENCE [LARGE SCALE GENOMIC DNA]</scope>
    <source>
        <strain evidence="1 2">MB7</strain>
    </source>
</reference>
<comment type="caution">
    <text evidence="1">The sequence shown here is derived from an EMBL/GenBank/DDBJ whole genome shotgun (WGS) entry which is preliminary data.</text>
</comment>
<protein>
    <submittedName>
        <fullName evidence="1">Uncharacterized protein</fullName>
    </submittedName>
</protein>
<keyword evidence="2" id="KW-1185">Reference proteome</keyword>